<reference evidence="1 2" key="1">
    <citation type="journal article" date="2012" name="Genome Biol.">
        <title>Sequencing three crocodilian genomes to illuminate the evolution of archosaurs and amniotes.</title>
        <authorList>
            <person name="St John J.A."/>
            <person name="Braun E.L."/>
            <person name="Isberg S.R."/>
            <person name="Miles L.G."/>
            <person name="Chong A.Y."/>
            <person name="Gongora J."/>
            <person name="Dalzell P."/>
            <person name="Moran C."/>
            <person name="Bed'hom B."/>
            <person name="Abzhanov A."/>
            <person name="Burgess S.C."/>
            <person name="Cooksey A.M."/>
            <person name="Castoe T.A."/>
            <person name="Crawford N.G."/>
            <person name="Densmore L.D."/>
            <person name="Drew J.C."/>
            <person name="Edwards S.V."/>
            <person name="Faircloth B.C."/>
            <person name="Fujita M.K."/>
            <person name="Greenwold M.J."/>
            <person name="Hoffmann F.G."/>
            <person name="Howard J.M."/>
            <person name="Iguchi T."/>
            <person name="Janes D.E."/>
            <person name="Khan S.Y."/>
            <person name="Kohno S."/>
            <person name="de Koning A.J."/>
            <person name="Lance S.L."/>
            <person name="McCarthy F.M."/>
            <person name="McCormack J.E."/>
            <person name="Merchant M.E."/>
            <person name="Peterson D.G."/>
            <person name="Pollock D.D."/>
            <person name="Pourmand N."/>
            <person name="Raney B.J."/>
            <person name="Roessler K.A."/>
            <person name="Sanford J.R."/>
            <person name="Sawyer R.H."/>
            <person name="Schmidt C.J."/>
            <person name="Triplett E.W."/>
            <person name="Tuberville T.D."/>
            <person name="Venegas-Anaya M."/>
            <person name="Howard J.T."/>
            <person name="Jarvis E.D."/>
            <person name="Guillette L.J.Jr."/>
            <person name="Glenn T.C."/>
            <person name="Green R.E."/>
            <person name="Ray D.A."/>
        </authorList>
    </citation>
    <scope>NUCLEOTIDE SEQUENCE [LARGE SCALE GENOMIC DNA]</scope>
    <source>
        <strain evidence="1">KSC_2009_1</strain>
    </source>
</reference>
<dbReference type="AlphaFoldDB" id="A0A151ND72"/>
<gene>
    <name evidence="1" type="ORF">Y1Q_0015475</name>
</gene>
<evidence type="ECO:0000313" key="1">
    <source>
        <dbReference type="EMBL" id="KYO34690.1"/>
    </source>
</evidence>
<keyword evidence="2" id="KW-1185">Reference proteome</keyword>
<dbReference type="PANTHER" id="PTHR33862:SF3">
    <property type="entry name" value="OROFACIAL CLEFT 1 CANDIDATE GENE 1 PROTEIN"/>
    <property type="match status" value="1"/>
</dbReference>
<proteinExistence type="predicted"/>
<dbReference type="EMBL" id="AKHW03003364">
    <property type="protein sequence ID" value="KYO34690.1"/>
    <property type="molecule type" value="Genomic_DNA"/>
</dbReference>
<sequence length="130" mass="14926">MSYCAVAYCYYAVSCDLQHQDEIFKSRATPRDTTVYVSIFTVHLSGFQELYRHFLRLSDGAIVEAFGDISGVTLLYNEVSTTIQEHVSESDNVLGASSLIKLRERKKNTARWKDFCARRKEDRGETVPFR</sequence>
<dbReference type="PANTHER" id="PTHR33862">
    <property type="entry name" value="OROFACIAL CLEFT 1 CANDIDATE GENE 1 PROTEIN"/>
    <property type="match status" value="1"/>
</dbReference>
<name>A0A151ND72_ALLMI</name>
<protein>
    <submittedName>
        <fullName evidence="1">Uncharacterized protein</fullName>
    </submittedName>
</protein>
<accession>A0A151ND72</accession>
<evidence type="ECO:0000313" key="2">
    <source>
        <dbReference type="Proteomes" id="UP000050525"/>
    </source>
</evidence>
<organism evidence="1 2">
    <name type="scientific">Alligator mississippiensis</name>
    <name type="common">American alligator</name>
    <dbReference type="NCBI Taxonomy" id="8496"/>
    <lineage>
        <taxon>Eukaryota</taxon>
        <taxon>Metazoa</taxon>
        <taxon>Chordata</taxon>
        <taxon>Craniata</taxon>
        <taxon>Vertebrata</taxon>
        <taxon>Euteleostomi</taxon>
        <taxon>Archelosauria</taxon>
        <taxon>Archosauria</taxon>
        <taxon>Crocodylia</taxon>
        <taxon>Alligatoridae</taxon>
        <taxon>Alligatorinae</taxon>
        <taxon>Alligator</taxon>
    </lineage>
</organism>
<dbReference type="Proteomes" id="UP000050525">
    <property type="component" value="Unassembled WGS sequence"/>
</dbReference>
<comment type="caution">
    <text evidence="1">The sequence shown here is derived from an EMBL/GenBank/DDBJ whole genome shotgun (WGS) entry which is preliminary data.</text>
</comment>
<dbReference type="InterPro" id="IPR031390">
    <property type="entry name" value="OFCC1"/>
</dbReference>